<dbReference type="RefSeq" id="XP_001482501.2">
    <property type="nucleotide sequence ID" value="XM_001482451.1"/>
</dbReference>
<dbReference type="OMA" id="FSVYCVY"/>
<keyword evidence="9" id="KW-1185">Reference proteome</keyword>
<dbReference type="OrthoDB" id="264392at2759"/>
<feature type="domain" description="Abscisic acid G-protein coupled receptor-like" evidence="6">
    <location>
        <begin position="373"/>
        <end position="572"/>
    </location>
</feature>
<dbReference type="PANTHER" id="PTHR15948">
    <property type="entry name" value="G-PROTEIN COUPLED RECEPTOR 89-RELATED"/>
    <property type="match status" value="1"/>
</dbReference>
<dbReference type="PANTHER" id="PTHR15948:SF0">
    <property type="entry name" value="GOLGI PH REGULATOR A-RELATED"/>
    <property type="match status" value="1"/>
</dbReference>
<dbReference type="Pfam" id="PF12537">
    <property type="entry name" value="GPHR_N"/>
    <property type="match status" value="1"/>
</dbReference>
<dbReference type="HOGENOM" id="CLU_031389_0_0_1"/>
<evidence type="ECO:0000256" key="4">
    <source>
        <dbReference type="ARBA" id="ARBA00023136"/>
    </source>
</evidence>
<gene>
    <name evidence="8" type="ORF">PGUG_05521</name>
</gene>
<name>A5DQH0_PICGU</name>
<dbReference type="InterPro" id="IPR022535">
    <property type="entry name" value="Golgi_pH-regulator_cons_dom"/>
</dbReference>
<keyword evidence="2 5" id="KW-0812">Transmembrane</keyword>
<dbReference type="STRING" id="294746.A5DQH0"/>
<dbReference type="VEuPathDB" id="FungiDB:PGUG_05521"/>
<organism evidence="8 9">
    <name type="scientific">Meyerozyma guilliermondii (strain ATCC 6260 / CBS 566 / DSM 6381 / JCM 1539 / NBRC 10279 / NRRL Y-324)</name>
    <name type="common">Yeast</name>
    <name type="synonym">Candida guilliermondii</name>
    <dbReference type="NCBI Taxonomy" id="294746"/>
    <lineage>
        <taxon>Eukaryota</taxon>
        <taxon>Fungi</taxon>
        <taxon>Dikarya</taxon>
        <taxon>Ascomycota</taxon>
        <taxon>Saccharomycotina</taxon>
        <taxon>Pichiomycetes</taxon>
        <taxon>Debaryomycetaceae</taxon>
        <taxon>Meyerozyma</taxon>
    </lineage>
</organism>
<feature type="transmembrane region" description="Helical" evidence="5">
    <location>
        <begin position="492"/>
        <end position="512"/>
    </location>
</feature>
<dbReference type="InterPro" id="IPR025969">
    <property type="entry name" value="ABA_GPCR_dom"/>
</dbReference>
<keyword evidence="3 5" id="KW-1133">Transmembrane helix</keyword>
<protein>
    <recommendedName>
        <fullName evidence="10">Abscisic acid G-protein coupled receptor-like domain-containing protein</fullName>
    </recommendedName>
</protein>
<dbReference type="FunCoup" id="A5DQH0">
    <property type="interactions" value="164"/>
</dbReference>
<feature type="transmembrane region" description="Helical" evidence="5">
    <location>
        <begin position="451"/>
        <end position="471"/>
    </location>
</feature>
<dbReference type="KEGG" id="pgu:PGUG_05521"/>
<feature type="transmembrane region" description="Helical" evidence="5">
    <location>
        <begin position="99"/>
        <end position="121"/>
    </location>
</feature>
<accession>A5DQH0</accession>
<dbReference type="InParanoid" id="A5DQH0"/>
<dbReference type="eggNOG" id="KOG2417">
    <property type="taxonomic scope" value="Eukaryota"/>
</dbReference>
<dbReference type="GeneID" id="5124255"/>
<sequence length="595" mass="65884">MATFSTVIQVVPFFCFQAAVFGWTFKYALSSSILESYGSGVTARKKDINNYIYDNFNKRYGLKLISVDVSTLQNDVDEKENFKRHGYKVMSSVSNLQDAVVRAAFAACTCSSVSMIVLMMCELGGFMAESARAILFVITVDTLIILLTMVLPYLTMSILIDESVFPTKPRTRIIAAICYILWFYVLHKFSDLSQTFTPASTYDTRSIIERKVNQVAIAGITTMAIFSGIGSASTVSDHAKLLRRAVGRVGSRKKIITEAELNSLIQSYNHTAALATKRREELDRMLVAHGGTIYNKSNASTDSFGSPKKNRLGGIIHKVQSFASMSSLGLGKEQRDEQELSNEIDSLCTLQNHIYDELTKKLASFASQEDGMKSTLAGIIVKFFTFGFAVYCVNRIAIVVLVRLPSRMIYGDGSKKSASNSSDALAFTLAHLVQLFIGEDTISEIQLINQIALALSGGLFICTFTSVLNTFKSFAKFLPSFTKVSDKSKNHLKHLVIAELLGVYVISTGLLIRTNLPQNLSDQITRILSLSGSTVSAETGITAREIRFIDSWFDKMYGISCLATIISLWLRHLIDAEDTTYDEESLVEDFSYKTL</sequence>
<dbReference type="Pfam" id="PF12430">
    <property type="entry name" value="ABA_GPCR"/>
    <property type="match status" value="1"/>
</dbReference>
<evidence type="ECO:0000256" key="1">
    <source>
        <dbReference type="ARBA" id="ARBA00004141"/>
    </source>
</evidence>
<evidence type="ECO:0000256" key="3">
    <source>
        <dbReference type="ARBA" id="ARBA00022989"/>
    </source>
</evidence>
<dbReference type="Proteomes" id="UP000001997">
    <property type="component" value="Unassembled WGS sequence"/>
</dbReference>
<keyword evidence="4 5" id="KW-0472">Membrane</keyword>
<feature type="transmembrane region" description="Helical" evidence="5">
    <location>
        <begin position="169"/>
        <end position="186"/>
    </location>
</feature>
<feature type="domain" description="Golgi pH regulator conserved" evidence="7">
    <location>
        <begin position="206"/>
        <end position="282"/>
    </location>
</feature>
<evidence type="ECO:0000259" key="6">
    <source>
        <dbReference type="Pfam" id="PF12430"/>
    </source>
</evidence>
<reference evidence="8 9" key="1">
    <citation type="journal article" date="2009" name="Nature">
        <title>Evolution of pathogenicity and sexual reproduction in eight Candida genomes.</title>
        <authorList>
            <person name="Butler G."/>
            <person name="Rasmussen M.D."/>
            <person name="Lin M.F."/>
            <person name="Santos M.A."/>
            <person name="Sakthikumar S."/>
            <person name="Munro C.A."/>
            <person name="Rheinbay E."/>
            <person name="Grabherr M."/>
            <person name="Forche A."/>
            <person name="Reedy J.L."/>
            <person name="Agrafioti I."/>
            <person name="Arnaud M.B."/>
            <person name="Bates S."/>
            <person name="Brown A.J."/>
            <person name="Brunke S."/>
            <person name="Costanzo M.C."/>
            <person name="Fitzpatrick D.A."/>
            <person name="de Groot P.W."/>
            <person name="Harris D."/>
            <person name="Hoyer L.L."/>
            <person name="Hube B."/>
            <person name="Klis F.M."/>
            <person name="Kodira C."/>
            <person name="Lennard N."/>
            <person name="Logue M.E."/>
            <person name="Martin R."/>
            <person name="Neiman A.M."/>
            <person name="Nikolaou E."/>
            <person name="Quail M.A."/>
            <person name="Quinn J."/>
            <person name="Santos M.C."/>
            <person name="Schmitzberger F.F."/>
            <person name="Sherlock G."/>
            <person name="Shah P."/>
            <person name="Silverstein K.A."/>
            <person name="Skrzypek M.S."/>
            <person name="Soll D."/>
            <person name="Staggs R."/>
            <person name="Stansfield I."/>
            <person name="Stumpf M.P."/>
            <person name="Sudbery P.E."/>
            <person name="Srikantha T."/>
            <person name="Zeng Q."/>
            <person name="Berman J."/>
            <person name="Berriman M."/>
            <person name="Heitman J."/>
            <person name="Gow N.A."/>
            <person name="Lorenz M.C."/>
            <person name="Birren B.W."/>
            <person name="Kellis M."/>
            <person name="Cuomo C.A."/>
        </authorList>
    </citation>
    <scope>NUCLEOTIDE SEQUENCE [LARGE SCALE GENOMIC DNA]</scope>
    <source>
        <strain evidence="9">ATCC 6260 / CBS 566 / DSM 6381 / JCM 1539 / NBRC 10279 / NRRL Y-324</strain>
    </source>
</reference>
<dbReference type="EMBL" id="CH408161">
    <property type="protein sequence ID" value="EDK41423.2"/>
    <property type="molecule type" value="Genomic_DNA"/>
</dbReference>
<comment type="subcellular location">
    <subcellularLocation>
        <location evidence="1">Membrane</location>
        <topology evidence="1">Multi-pass membrane protein</topology>
    </subcellularLocation>
</comment>
<feature type="transmembrane region" description="Helical" evidence="5">
    <location>
        <begin position="133"/>
        <end position="154"/>
    </location>
</feature>
<evidence type="ECO:0000256" key="5">
    <source>
        <dbReference type="SAM" id="Phobius"/>
    </source>
</evidence>
<feature type="transmembrane region" description="Helical" evidence="5">
    <location>
        <begin position="379"/>
        <end position="402"/>
    </location>
</feature>
<evidence type="ECO:0008006" key="10">
    <source>
        <dbReference type="Google" id="ProtNLM"/>
    </source>
</evidence>
<evidence type="ECO:0000313" key="8">
    <source>
        <dbReference type="EMBL" id="EDK41423.2"/>
    </source>
</evidence>
<evidence type="ECO:0000313" key="9">
    <source>
        <dbReference type="Proteomes" id="UP000001997"/>
    </source>
</evidence>
<dbReference type="InterPro" id="IPR015672">
    <property type="entry name" value="GPHR/GTG"/>
</dbReference>
<evidence type="ECO:0000259" key="7">
    <source>
        <dbReference type="Pfam" id="PF12537"/>
    </source>
</evidence>
<feature type="transmembrane region" description="Helical" evidence="5">
    <location>
        <begin position="7"/>
        <end position="25"/>
    </location>
</feature>
<dbReference type="GO" id="GO:0016020">
    <property type="term" value="C:membrane"/>
    <property type="evidence" value="ECO:0007669"/>
    <property type="project" value="UniProtKB-SubCell"/>
</dbReference>
<proteinExistence type="predicted"/>
<dbReference type="AlphaFoldDB" id="A5DQH0"/>
<evidence type="ECO:0000256" key="2">
    <source>
        <dbReference type="ARBA" id="ARBA00022692"/>
    </source>
</evidence>